<keyword evidence="1" id="KW-1133">Transmembrane helix</keyword>
<feature type="transmembrane region" description="Helical" evidence="1">
    <location>
        <begin position="36"/>
        <end position="59"/>
    </location>
</feature>
<dbReference type="OrthoDB" id="709028at2"/>
<sequence>MQELDLLKKHWNQQKDFPKISKEEIQKMIHKKSSSIVMWIFVISIIEFIVLNLLSYLYSFKEQNEIELKGKPLYFLVDYIDYISGLTSIVFIVLFFFNYRKISVATSTKQLIAQILKTKKTVNYYIYTNLIIIGLVIILATINYIPWTNSNINFKQSIVFLALMAVFSALFILLIWGYYKVIYGLLIKKLMKNFKELEKIDSDN</sequence>
<dbReference type="RefSeq" id="WP_155091816.1">
    <property type="nucleotide sequence ID" value="NZ_WMJX01000010.1"/>
</dbReference>
<dbReference type="EMBL" id="WMJX01000010">
    <property type="protein sequence ID" value="MTG97774.1"/>
    <property type="molecule type" value="Genomic_DNA"/>
</dbReference>
<reference evidence="2 3" key="1">
    <citation type="submission" date="2019-11" db="EMBL/GenBank/DDBJ databases">
        <title>Genome of Strain BIT-d1.</title>
        <authorList>
            <person name="Yang Y."/>
        </authorList>
    </citation>
    <scope>NUCLEOTIDE SEQUENCE [LARGE SCALE GENOMIC DNA]</scope>
    <source>
        <strain evidence="2 3">BIT-d1</strain>
    </source>
</reference>
<accession>A0A6I3LIY1</accession>
<feature type="transmembrane region" description="Helical" evidence="1">
    <location>
        <begin position="124"/>
        <end position="145"/>
    </location>
</feature>
<evidence type="ECO:0008006" key="4">
    <source>
        <dbReference type="Google" id="ProtNLM"/>
    </source>
</evidence>
<keyword evidence="1" id="KW-0812">Transmembrane</keyword>
<evidence type="ECO:0000313" key="2">
    <source>
        <dbReference type="EMBL" id="MTG97774.1"/>
    </source>
</evidence>
<gene>
    <name evidence="2" type="ORF">GJV76_06415</name>
</gene>
<feature type="transmembrane region" description="Helical" evidence="1">
    <location>
        <begin position="157"/>
        <end position="179"/>
    </location>
</feature>
<evidence type="ECO:0000256" key="1">
    <source>
        <dbReference type="SAM" id="Phobius"/>
    </source>
</evidence>
<evidence type="ECO:0000313" key="3">
    <source>
        <dbReference type="Proteomes" id="UP000438760"/>
    </source>
</evidence>
<dbReference type="AlphaFoldDB" id="A0A6I3LIY1"/>
<feature type="transmembrane region" description="Helical" evidence="1">
    <location>
        <begin position="79"/>
        <end position="99"/>
    </location>
</feature>
<proteinExistence type="predicted"/>
<keyword evidence="1" id="KW-0472">Membrane</keyword>
<organism evidence="2 3">
    <name type="scientific">Myroides albus</name>
    <dbReference type="NCBI Taxonomy" id="2562892"/>
    <lineage>
        <taxon>Bacteria</taxon>
        <taxon>Pseudomonadati</taxon>
        <taxon>Bacteroidota</taxon>
        <taxon>Flavobacteriia</taxon>
        <taxon>Flavobacteriales</taxon>
        <taxon>Flavobacteriaceae</taxon>
        <taxon>Myroides</taxon>
    </lineage>
</organism>
<name>A0A6I3LIY1_9FLAO</name>
<protein>
    <recommendedName>
        <fullName evidence="4">Beta-carotene 15,15'-monooxygenase</fullName>
    </recommendedName>
</protein>
<comment type="caution">
    <text evidence="2">The sequence shown here is derived from an EMBL/GenBank/DDBJ whole genome shotgun (WGS) entry which is preliminary data.</text>
</comment>
<keyword evidence="3" id="KW-1185">Reference proteome</keyword>
<dbReference type="Proteomes" id="UP000438760">
    <property type="component" value="Unassembled WGS sequence"/>
</dbReference>